<reference evidence="8" key="2">
    <citation type="submission" date="2025-08" db="UniProtKB">
        <authorList>
            <consortium name="RefSeq"/>
        </authorList>
    </citation>
    <scope>IDENTIFICATION</scope>
    <source>
        <tissue evidence="8">Young leaves</tissue>
    </source>
</reference>
<evidence type="ECO:0000256" key="4">
    <source>
        <dbReference type="PIRNR" id="PIRNR011771"/>
    </source>
</evidence>
<dbReference type="InterPro" id="IPR036464">
    <property type="entry name" value="Rubisco_LSMT_subst-bd_sf"/>
</dbReference>
<dbReference type="CDD" id="cd10527">
    <property type="entry name" value="SET_LSMT"/>
    <property type="match status" value="1"/>
</dbReference>
<gene>
    <name evidence="8" type="primary">LOC113873698</name>
</gene>
<protein>
    <recommendedName>
        <fullName evidence="4">N-lysine methyltransferase</fullName>
        <ecNumber evidence="4">2.1.1.-</ecNumber>
    </recommendedName>
</protein>
<dbReference type="PANTHER" id="PTHR13271:SF34">
    <property type="entry name" value="N-LYSINE METHYLTRANSFERASE SETD6"/>
    <property type="match status" value="1"/>
</dbReference>
<dbReference type="GO" id="GO:0016279">
    <property type="term" value="F:protein-lysine N-methyltransferase activity"/>
    <property type="evidence" value="ECO:0007669"/>
    <property type="project" value="UniProtKB-UniRule"/>
</dbReference>
<dbReference type="Proteomes" id="UP000694853">
    <property type="component" value="Unplaced"/>
</dbReference>
<comment type="function">
    <text evidence="4">Protein-lysine N-methyltransferase.</text>
</comment>
<dbReference type="GO" id="GO:0032259">
    <property type="term" value="P:methylation"/>
    <property type="evidence" value="ECO:0007669"/>
    <property type="project" value="UniProtKB-KW"/>
</dbReference>
<reference evidence="7" key="1">
    <citation type="journal article" date="2019" name="Toxins">
        <title>Detection of Abrin-Like and Prepropulchellin-Like Toxin Genes and Transcripts Using Whole Genome Sequencing and Full-Length Transcript Sequencing of Abrus precatorius.</title>
        <authorList>
            <person name="Hovde B.T."/>
            <person name="Daligault H.E."/>
            <person name="Hanschen E.R."/>
            <person name="Kunde Y.A."/>
            <person name="Johnson M.B."/>
            <person name="Starkenburg S.R."/>
            <person name="Johnson S.L."/>
        </authorList>
    </citation>
    <scope>NUCLEOTIDE SEQUENCE [LARGE SCALE GENOMIC DNA]</scope>
</reference>
<dbReference type="OrthoDB" id="441812at2759"/>
<evidence type="ECO:0000259" key="6">
    <source>
        <dbReference type="PROSITE" id="PS50280"/>
    </source>
</evidence>
<dbReference type="InterPro" id="IPR046341">
    <property type="entry name" value="SET_dom_sf"/>
</dbReference>
<proteinExistence type="inferred from homology"/>
<evidence type="ECO:0000313" key="7">
    <source>
        <dbReference type="Proteomes" id="UP000694853"/>
    </source>
</evidence>
<dbReference type="AlphaFoldDB" id="A0A8B8MGB4"/>
<dbReference type="InterPro" id="IPR001214">
    <property type="entry name" value="SET_dom"/>
</dbReference>
<keyword evidence="3 4" id="KW-0949">S-adenosyl-L-methionine</keyword>
<dbReference type="InterPro" id="IPR011383">
    <property type="entry name" value="N-lys_methylase_SETD6"/>
</dbReference>
<dbReference type="PROSITE" id="PS50280">
    <property type="entry name" value="SET"/>
    <property type="match status" value="1"/>
</dbReference>
<evidence type="ECO:0000256" key="3">
    <source>
        <dbReference type="ARBA" id="ARBA00022691"/>
    </source>
</evidence>
<organism evidence="7 8">
    <name type="scientific">Abrus precatorius</name>
    <name type="common">Indian licorice</name>
    <name type="synonym">Glycine abrus</name>
    <dbReference type="NCBI Taxonomy" id="3816"/>
    <lineage>
        <taxon>Eukaryota</taxon>
        <taxon>Viridiplantae</taxon>
        <taxon>Streptophyta</taxon>
        <taxon>Embryophyta</taxon>
        <taxon>Tracheophyta</taxon>
        <taxon>Spermatophyta</taxon>
        <taxon>Magnoliopsida</taxon>
        <taxon>eudicotyledons</taxon>
        <taxon>Gunneridae</taxon>
        <taxon>Pentapetalae</taxon>
        <taxon>rosids</taxon>
        <taxon>fabids</taxon>
        <taxon>Fabales</taxon>
        <taxon>Fabaceae</taxon>
        <taxon>Papilionoideae</taxon>
        <taxon>50 kb inversion clade</taxon>
        <taxon>NPAAA clade</taxon>
        <taxon>indigoferoid/millettioid clade</taxon>
        <taxon>Abreae</taxon>
        <taxon>Abrus</taxon>
    </lineage>
</organism>
<name>A0A8B8MGB4_ABRPR</name>
<dbReference type="Gene3D" id="3.90.1420.10">
    <property type="entry name" value="Rubisco LSMT, substrate-binding domain"/>
    <property type="match status" value="1"/>
</dbReference>
<dbReference type="KEGG" id="aprc:113873698"/>
<dbReference type="SUPFAM" id="SSF82199">
    <property type="entry name" value="SET domain"/>
    <property type="match status" value="2"/>
</dbReference>
<keyword evidence="1 4" id="KW-0489">Methyltransferase</keyword>
<evidence type="ECO:0000256" key="5">
    <source>
        <dbReference type="SAM" id="MobiDB-lite"/>
    </source>
</evidence>
<comment type="subcellular location">
    <subcellularLocation>
        <location evidence="4">Nucleus</location>
    </subcellularLocation>
</comment>
<feature type="domain" description="SET" evidence="6">
    <location>
        <begin position="22"/>
        <end position="290"/>
    </location>
</feature>
<dbReference type="EC" id="2.1.1.-" evidence="4"/>
<comment type="similarity">
    <text evidence="4">Belongs to the class V-like SAM-binding methyltransferase superfamily. Histone-lysine methyltransferase family. SETD6 subfamily.</text>
</comment>
<feature type="region of interest" description="Disordered" evidence="5">
    <location>
        <begin position="489"/>
        <end position="509"/>
    </location>
</feature>
<sequence>MATRRLRAFKRWMKSKGFEWSDALEFVDTLEEGIAVRALCELKEGNVVAKMPKEACLTIQTSGAREIIEDTGLDGHLGLAVAIMYERSLGEDSPWAGYLQLLPYQECLPIVWTLNEVNELLCGTELHQTVQEDKALIYEDWKENILPLLDLAPRKLDAKFFGTEQYFAAKSLISSRSFEIDDYHGHGMVPLADLFNHKTGAEDVHFTAMPSNYESDTDVDGSNNDEGIVDEAALAQNCYTDMTALDTAHVGNCIVSESDSSSVTEGDTSMLEMIMIKDVSSGAEVFNTYGLLGNAALLHRYGFTEQDNSYDIVNIDLELVLQWGSSLFSDRHGRARASLWRRLGYSACGSQNSEYFEISFDGEPQIELLILLYIILLPDDAYHKLDLSVSIAGNCHESSETILLNNHILSRETSNMSNKSLLTKKVSDALLSLADMRESLYGLKSIEDDIEALGRCSNVREKKQHHSLMLRISERKILQKLRNYASQPFKTTNHSSARKKLKRTTKENC</sequence>
<dbReference type="PANTHER" id="PTHR13271">
    <property type="entry name" value="UNCHARACTERIZED PUTATIVE METHYLTRANSFERASE"/>
    <property type="match status" value="1"/>
</dbReference>
<keyword evidence="4" id="KW-0539">Nucleus</keyword>
<dbReference type="GO" id="GO:0005634">
    <property type="term" value="C:nucleus"/>
    <property type="evidence" value="ECO:0007669"/>
    <property type="project" value="UniProtKB-SubCell"/>
</dbReference>
<dbReference type="RefSeq" id="XP_027367756.1">
    <property type="nucleotide sequence ID" value="XM_027511955.1"/>
</dbReference>
<evidence type="ECO:0000313" key="8">
    <source>
        <dbReference type="RefSeq" id="XP_027367756.1"/>
    </source>
</evidence>
<evidence type="ECO:0000256" key="1">
    <source>
        <dbReference type="ARBA" id="ARBA00022603"/>
    </source>
</evidence>
<dbReference type="PIRSF" id="PIRSF011771">
    <property type="entry name" value="RMS1_SET"/>
    <property type="match status" value="1"/>
</dbReference>
<keyword evidence="7" id="KW-1185">Reference proteome</keyword>
<dbReference type="GeneID" id="113873698"/>
<accession>A0A8B8MGB4</accession>
<dbReference type="InterPro" id="IPR050600">
    <property type="entry name" value="SETD3_SETD6_MTase"/>
</dbReference>
<dbReference type="Gene3D" id="3.90.1410.10">
    <property type="entry name" value="set domain protein methyltransferase, domain 1"/>
    <property type="match status" value="1"/>
</dbReference>
<keyword evidence="2 4" id="KW-0808">Transferase</keyword>
<evidence type="ECO:0000256" key="2">
    <source>
        <dbReference type="ARBA" id="ARBA00022679"/>
    </source>
</evidence>